<keyword evidence="4" id="KW-1185">Reference proteome</keyword>
<evidence type="ECO:0000313" key="4">
    <source>
        <dbReference type="Proteomes" id="UP000675047"/>
    </source>
</evidence>
<dbReference type="Gene3D" id="3.30.950.30">
    <property type="entry name" value="Schlafen, AAA domain"/>
    <property type="match status" value="1"/>
</dbReference>
<evidence type="ECO:0000259" key="1">
    <source>
        <dbReference type="Pfam" id="PF04326"/>
    </source>
</evidence>
<feature type="domain" description="DUF5929" evidence="2">
    <location>
        <begin position="158"/>
        <end position="377"/>
    </location>
</feature>
<dbReference type="InterPro" id="IPR045973">
    <property type="entry name" value="DUF5929"/>
</dbReference>
<dbReference type="Pfam" id="PF04326">
    <property type="entry name" value="SLFN_AlbA_2"/>
    <property type="match status" value="1"/>
</dbReference>
<feature type="domain" description="Schlafen AlbA-2" evidence="1">
    <location>
        <begin position="17"/>
        <end position="145"/>
    </location>
</feature>
<dbReference type="InterPro" id="IPR007421">
    <property type="entry name" value="Schlafen_AlbA_2_dom"/>
</dbReference>
<accession>A0A940XH58</accession>
<comment type="caution">
    <text evidence="3">The sequence shown here is derived from an EMBL/GenBank/DDBJ whole genome shotgun (WGS) entry which is preliminary data.</text>
</comment>
<organism evidence="3 4">
    <name type="scientific">Flavobacterium geliluteum</name>
    <dbReference type="NCBI Taxonomy" id="2816120"/>
    <lineage>
        <taxon>Bacteria</taxon>
        <taxon>Pseudomonadati</taxon>
        <taxon>Bacteroidota</taxon>
        <taxon>Flavobacteriia</taxon>
        <taxon>Flavobacteriales</taxon>
        <taxon>Flavobacteriaceae</taxon>
        <taxon>Flavobacterium</taxon>
    </lineage>
</organism>
<dbReference type="EMBL" id="JAGFBV010000032">
    <property type="protein sequence ID" value="MBP4139694.1"/>
    <property type="molecule type" value="Genomic_DNA"/>
</dbReference>
<dbReference type="AlphaFoldDB" id="A0A940XH58"/>
<evidence type="ECO:0000313" key="3">
    <source>
        <dbReference type="EMBL" id="MBP4139694.1"/>
    </source>
</evidence>
<keyword evidence="3" id="KW-0067">ATP-binding</keyword>
<name>A0A940XH58_9FLAO</name>
<dbReference type="GO" id="GO:0005524">
    <property type="term" value="F:ATP binding"/>
    <property type="evidence" value="ECO:0007669"/>
    <property type="project" value="UniProtKB-KW"/>
</dbReference>
<protein>
    <submittedName>
        <fullName evidence="3">ATP-binding protein</fullName>
    </submittedName>
</protein>
<dbReference type="RefSeq" id="WP_210667701.1">
    <property type="nucleotide sequence ID" value="NZ_JAGFBV010000032.1"/>
</dbReference>
<dbReference type="Proteomes" id="UP000675047">
    <property type="component" value="Unassembled WGS sequence"/>
</dbReference>
<keyword evidence="3" id="KW-0547">Nucleotide-binding</keyword>
<evidence type="ECO:0000259" key="2">
    <source>
        <dbReference type="Pfam" id="PF19351"/>
    </source>
</evidence>
<dbReference type="InterPro" id="IPR038461">
    <property type="entry name" value="Schlafen_AlbA_2_dom_sf"/>
</dbReference>
<sequence>MINKRLLIKNLLAHNDENSFYDKKRQLNLHSREGKGKFLKHICALSNSNPTNNSYIVVGVEDHDNEIVGDDFFDDSRIQNLVNAFLENPPKIQYENVPFPNLPKDKVVGLVTIKPKSKVSYFKKGIHTTPANSVFVRRGSNSVPVEGEIEKNYQNTETVIGIENSSRNSIQYTLDGVIDFMNFRHKDMSPKYHVFKELFVICWAGVPKKSRETTFLSRVDIELINEQIKLFYSAQDVVTIVFDEDSFTITEYIPLGLNDKTSYYPLEEQTLHFFDNGYYKIDRKMLFKPPEFNIKMLYHIYNSNMALLQKLQKGLLLSHIELKDLENLPSTFMICYLNGFEEAKQKLIDAKLLLKPFSQVYLSFKEALRVLRKMKYDFQ</sequence>
<reference evidence="3 4" key="1">
    <citation type="submission" date="2021-03" db="EMBL/GenBank/DDBJ databases">
        <title>Flavobacterium Flabelliformis Sp. Nov. And Flavobacterium Geliluteum Sp. Nov., Two Novel Multidrug Resistant Psychrophilic Species Isolated From Antarctica.</title>
        <authorList>
            <person name="Kralova S."/>
            <person name="Busse H.J."/>
            <person name="Bezdicek M."/>
            <person name="Nykrynova M."/>
            <person name="Kroupova E."/>
            <person name="Krsek D."/>
            <person name="Sedlacek I."/>
        </authorList>
    </citation>
    <scope>NUCLEOTIDE SEQUENCE [LARGE SCALE GENOMIC DNA]</scope>
    <source>
        <strain evidence="3 4">P7388</strain>
    </source>
</reference>
<gene>
    <name evidence="3" type="ORF">J3495_16590</name>
</gene>
<dbReference type="Pfam" id="PF19351">
    <property type="entry name" value="DUF5929"/>
    <property type="match status" value="1"/>
</dbReference>
<proteinExistence type="predicted"/>